<dbReference type="Gene3D" id="3.40.50.1820">
    <property type="entry name" value="alpha/beta hydrolase"/>
    <property type="match status" value="1"/>
</dbReference>
<keyword evidence="2" id="KW-0378">Hydrolase</keyword>
<evidence type="ECO:0000313" key="2">
    <source>
        <dbReference type="EMBL" id="OJJ25368.1"/>
    </source>
</evidence>
<sequence>MISLTSIGVRHQSYKWLYQGRSHTIAYETLGQGPSVLLLPAFSTVSSRTELAGIAQILAPHFQVITLDWLGFGESDRPRVHYGRSLYQQLLQDFVQEYCPHPLAIVAAGHGAGYAMQLAQHQPSHCSKLLLVAPTWKGPLRAMGAPIAVASGVRTLVRSPLLGQALYALNTHPAFLKWMYQRHVYVDPDKLTPEFMTVKHQITQQPGARFAPAAFVTGGLDPMSDREEWLRVGRSLSLPVELIIPEQSPPKSNAEMEVLAKLPQIQQHRVPGTLGVYEEYAVDVGHIALAFLQN</sequence>
<comment type="caution">
    <text evidence="2">The sequence shown here is derived from an EMBL/GenBank/DDBJ whole genome shotgun (WGS) entry which is preliminary data.</text>
</comment>
<feature type="domain" description="AB hydrolase-1" evidence="1">
    <location>
        <begin position="37"/>
        <end position="255"/>
    </location>
</feature>
<dbReference type="AlphaFoldDB" id="A0A1L9QRR0"/>
<dbReference type="PANTHER" id="PTHR47914:SF1">
    <property type="entry name" value="ALPHA_BETA-HYDROLASES SUPERFAMILY PROTEIN"/>
    <property type="match status" value="1"/>
</dbReference>
<dbReference type="GO" id="GO:0016787">
    <property type="term" value="F:hydrolase activity"/>
    <property type="evidence" value="ECO:0007669"/>
    <property type="project" value="UniProtKB-KW"/>
</dbReference>
<dbReference type="STRING" id="1925591.BI308_12175"/>
<dbReference type="EMBL" id="MLAW01000018">
    <property type="protein sequence ID" value="OJJ25368.1"/>
    <property type="molecule type" value="Genomic_DNA"/>
</dbReference>
<evidence type="ECO:0000313" key="3">
    <source>
        <dbReference type="Proteomes" id="UP000183940"/>
    </source>
</evidence>
<name>A0A1L9QRR0_9CYAN</name>
<keyword evidence="3" id="KW-1185">Reference proteome</keyword>
<dbReference type="InterPro" id="IPR029058">
    <property type="entry name" value="AB_hydrolase_fold"/>
</dbReference>
<proteinExistence type="predicted"/>
<dbReference type="SUPFAM" id="SSF53474">
    <property type="entry name" value="alpha/beta-Hydrolases"/>
    <property type="match status" value="1"/>
</dbReference>
<evidence type="ECO:0000259" key="1">
    <source>
        <dbReference type="Pfam" id="PF12697"/>
    </source>
</evidence>
<reference evidence="2" key="1">
    <citation type="submission" date="2016-10" db="EMBL/GenBank/DDBJ databases">
        <title>CRISPR-Cas defence system in Roseofilum reptotaenium: evidence of a bacteriophage-cyanobacterium arms race in the coral black band disease.</title>
        <authorList>
            <person name="Buerger P."/>
            <person name="Wood-Charlson E.M."/>
            <person name="Weynberg K.D."/>
            <person name="Willis B."/>
            <person name="Van Oppen M.J."/>
        </authorList>
    </citation>
    <scope>NUCLEOTIDE SEQUENCE [LARGE SCALE GENOMIC DNA]</scope>
    <source>
        <strain evidence="2">AO1-A</strain>
    </source>
</reference>
<dbReference type="InterPro" id="IPR000073">
    <property type="entry name" value="AB_hydrolase_1"/>
</dbReference>
<accession>A0A1L9QRR0</accession>
<protein>
    <submittedName>
        <fullName evidence="2">Alpha/beta hydrolase</fullName>
    </submittedName>
</protein>
<gene>
    <name evidence="2" type="ORF">BI308_12175</name>
</gene>
<dbReference type="Proteomes" id="UP000183940">
    <property type="component" value="Unassembled WGS sequence"/>
</dbReference>
<dbReference type="PANTHER" id="PTHR47914">
    <property type="entry name" value="ALPHA/BETA-HYDROLASES SUPERFAMILY PROTEIN"/>
    <property type="match status" value="1"/>
</dbReference>
<organism evidence="2 3">
    <name type="scientific">Roseofilum reptotaenium AO1-A</name>
    <dbReference type="NCBI Taxonomy" id="1925591"/>
    <lineage>
        <taxon>Bacteria</taxon>
        <taxon>Bacillati</taxon>
        <taxon>Cyanobacteriota</taxon>
        <taxon>Cyanophyceae</taxon>
        <taxon>Desertifilales</taxon>
        <taxon>Desertifilaceae</taxon>
        <taxon>Roseofilum</taxon>
    </lineage>
</organism>
<dbReference type="Pfam" id="PF12697">
    <property type="entry name" value="Abhydrolase_6"/>
    <property type="match status" value="1"/>
</dbReference>